<reference evidence="2 3" key="1">
    <citation type="journal article" date="2024" name="G3 (Bethesda)">
        <title>Genome assembly of Hibiscus sabdariffa L. provides insights into metabolisms of medicinal natural products.</title>
        <authorList>
            <person name="Kim T."/>
        </authorList>
    </citation>
    <scope>NUCLEOTIDE SEQUENCE [LARGE SCALE GENOMIC DNA]</scope>
    <source>
        <strain evidence="2">TK-2024</strain>
        <tissue evidence="2">Old leaves</tissue>
    </source>
</reference>
<evidence type="ECO:0000256" key="1">
    <source>
        <dbReference type="SAM" id="Phobius"/>
    </source>
</evidence>
<feature type="transmembrane region" description="Helical" evidence="1">
    <location>
        <begin position="56"/>
        <end position="77"/>
    </location>
</feature>
<name>A0ABR1Z8D1_9ROSI</name>
<accession>A0ABR1Z8D1</accession>
<dbReference type="EMBL" id="JBBPBM010002591">
    <property type="protein sequence ID" value="KAK8476161.1"/>
    <property type="molecule type" value="Genomic_DNA"/>
</dbReference>
<evidence type="ECO:0000313" key="3">
    <source>
        <dbReference type="Proteomes" id="UP001472677"/>
    </source>
</evidence>
<sequence length="79" mass="8327">KKKKRIKRILSFLLPKMAQVSILKALIVAFFMAFLTAASAQVSEAPSPAPDAGAGFSVGVSAAAVGFSFILSLLAFFKH</sequence>
<dbReference type="Proteomes" id="UP001472677">
    <property type="component" value="Unassembled WGS sequence"/>
</dbReference>
<comment type="caution">
    <text evidence="2">The sequence shown here is derived from an EMBL/GenBank/DDBJ whole genome shotgun (WGS) entry which is preliminary data.</text>
</comment>
<dbReference type="PANTHER" id="PTHR33659:SF11">
    <property type="entry name" value="TRANSMEMBRANE PROTEIN"/>
    <property type="match status" value="1"/>
</dbReference>
<protein>
    <recommendedName>
        <fullName evidence="4">Arabinogalactan-like protein</fullName>
    </recommendedName>
</protein>
<evidence type="ECO:0000313" key="2">
    <source>
        <dbReference type="EMBL" id="KAK8476161.1"/>
    </source>
</evidence>
<keyword evidence="3" id="KW-1185">Reference proteome</keyword>
<keyword evidence="1" id="KW-1133">Transmembrane helix</keyword>
<dbReference type="PANTHER" id="PTHR33659">
    <property type="entry name" value="PROTEIN, PUTATIVE-RELATED-RELATED"/>
    <property type="match status" value="1"/>
</dbReference>
<evidence type="ECO:0008006" key="4">
    <source>
        <dbReference type="Google" id="ProtNLM"/>
    </source>
</evidence>
<keyword evidence="1" id="KW-0472">Membrane</keyword>
<proteinExistence type="predicted"/>
<keyword evidence="1" id="KW-0812">Transmembrane</keyword>
<gene>
    <name evidence="2" type="ORF">V6N12_046229</name>
</gene>
<feature type="non-terminal residue" evidence="2">
    <location>
        <position position="1"/>
    </location>
</feature>
<organism evidence="2 3">
    <name type="scientific">Hibiscus sabdariffa</name>
    <name type="common">roselle</name>
    <dbReference type="NCBI Taxonomy" id="183260"/>
    <lineage>
        <taxon>Eukaryota</taxon>
        <taxon>Viridiplantae</taxon>
        <taxon>Streptophyta</taxon>
        <taxon>Embryophyta</taxon>
        <taxon>Tracheophyta</taxon>
        <taxon>Spermatophyta</taxon>
        <taxon>Magnoliopsida</taxon>
        <taxon>eudicotyledons</taxon>
        <taxon>Gunneridae</taxon>
        <taxon>Pentapetalae</taxon>
        <taxon>rosids</taxon>
        <taxon>malvids</taxon>
        <taxon>Malvales</taxon>
        <taxon>Malvaceae</taxon>
        <taxon>Malvoideae</taxon>
        <taxon>Hibiscus</taxon>
    </lineage>
</organism>